<accession>A0A974RWD1</accession>
<keyword evidence="2" id="KW-1185">Reference proteome</keyword>
<reference evidence="1 2" key="1">
    <citation type="submission" date="2021-01" db="EMBL/GenBank/DDBJ databases">
        <title>Entomomonas sp. F2A isolated from a house cricket (Acheta domesticus).</title>
        <authorList>
            <person name="Spergser J."/>
            <person name="Busse H.-J."/>
        </authorList>
    </citation>
    <scope>NUCLEOTIDE SEQUENCE [LARGE SCALE GENOMIC DNA]</scope>
    <source>
        <strain evidence="1 2">F2A</strain>
    </source>
</reference>
<organism evidence="1 2">
    <name type="scientific">Entomomonas asaccharolytica</name>
    <dbReference type="NCBI Taxonomy" id="2785331"/>
    <lineage>
        <taxon>Bacteria</taxon>
        <taxon>Pseudomonadati</taxon>
        <taxon>Pseudomonadota</taxon>
        <taxon>Gammaproteobacteria</taxon>
        <taxon>Pseudomonadales</taxon>
        <taxon>Pseudomonadaceae</taxon>
        <taxon>Entomomonas</taxon>
    </lineage>
</organism>
<dbReference type="Proteomes" id="UP000595278">
    <property type="component" value="Chromosome"/>
</dbReference>
<dbReference type="KEGG" id="eaz:JHT90_11760"/>
<dbReference type="AlphaFoldDB" id="A0A974RWD1"/>
<protein>
    <submittedName>
        <fullName evidence="1">Uncharacterized protein</fullName>
    </submittedName>
</protein>
<evidence type="ECO:0000313" key="2">
    <source>
        <dbReference type="Proteomes" id="UP000595278"/>
    </source>
</evidence>
<proteinExistence type="predicted"/>
<gene>
    <name evidence="1" type="ORF">JHT90_11760</name>
</gene>
<evidence type="ECO:0000313" key="1">
    <source>
        <dbReference type="EMBL" id="QQP85055.1"/>
    </source>
</evidence>
<sequence length="154" mass="17886">MGLDHEFILLDKKNYPLDMSFKAMLKTYDTIRRGAVTLDDDLIWYMRDTLLWIPAYSEGDNTGLNLYGITKITKNQAKYLQNIVDSWLALFSIAPEEELNLTGCWVTDEESEDGGYYEKLIYKKDYILQKLKAISEMSEVVTLDEGFYILHFGI</sequence>
<name>A0A974RWD1_9GAMM</name>
<dbReference type="RefSeq" id="WP_201091187.1">
    <property type="nucleotide sequence ID" value="NZ_CP067393.1"/>
</dbReference>
<dbReference type="EMBL" id="CP067393">
    <property type="protein sequence ID" value="QQP85055.1"/>
    <property type="molecule type" value="Genomic_DNA"/>
</dbReference>